<organism evidence="2 3">
    <name type="scientific">Polarella glacialis</name>
    <name type="common">Dinoflagellate</name>
    <dbReference type="NCBI Taxonomy" id="89957"/>
    <lineage>
        <taxon>Eukaryota</taxon>
        <taxon>Sar</taxon>
        <taxon>Alveolata</taxon>
        <taxon>Dinophyceae</taxon>
        <taxon>Suessiales</taxon>
        <taxon>Suessiaceae</taxon>
        <taxon>Polarella</taxon>
    </lineage>
</organism>
<evidence type="ECO:0000313" key="3">
    <source>
        <dbReference type="Proteomes" id="UP000626109"/>
    </source>
</evidence>
<sequence length="117" mass="12830">QQIMATDDKYDRQLRLWGGHGQKALMEAKVCMLGSSACATETLKNLVLPGIGNFTVVDSAKVEAADFGQNFFLEESDLGKLRAESVCRWLLEMNPDVQGGHLDRDPAKVIAEGIYSV</sequence>
<dbReference type="GO" id="GO:0005737">
    <property type="term" value="C:cytoplasm"/>
    <property type="evidence" value="ECO:0007669"/>
    <property type="project" value="TreeGrafter"/>
</dbReference>
<dbReference type="EMBL" id="CAJNNW010013067">
    <property type="protein sequence ID" value="CAE8654994.1"/>
    <property type="molecule type" value="Genomic_DNA"/>
</dbReference>
<dbReference type="AlphaFoldDB" id="A0A813IQ53"/>
<evidence type="ECO:0000313" key="2">
    <source>
        <dbReference type="EMBL" id="CAE8654994.1"/>
    </source>
</evidence>
<dbReference type="PANTHER" id="PTHR10953:SF29">
    <property type="entry name" value="NEDD8-ACTIVATING ENZYME E1 REGULATORY SUBUNIT"/>
    <property type="match status" value="1"/>
</dbReference>
<dbReference type="InterPro" id="IPR000594">
    <property type="entry name" value="ThiF_NAD_FAD-bd"/>
</dbReference>
<dbReference type="GO" id="GO:0019781">
    <property type="term" value="F:NEDD8 activating enzyme activity"/>
    <property type="evidence" value="ECO:0007669"/>
    <property type="project" value="TreeGrafter"/>
</dbReference>
<gene>
    <name evidence="2" type="ORF">PGLA2088_LOCUS11349</name>
</gene>
<dbReference type="Pfam" id="PF00899">
    <property type="entry name" value="ThiF"/>
    <property type="match status" value="1"/>
</dbReference>
<dbReference type="Proteomes" id="UP000626109">
    <property type="component" value="Unassembled WGS sequence"/>
</dbReference>
<dbReference type="GO" id="GO:0045116">
    <property type="term" value="P:protein neddylation"/>
    <property type="evidence" value="ECO:0007669"/>
    <property type="project" value="TreeGrafter"/>
</dbReference>
<protein>
    <recommendedName>
        <fullName evidence="1">THIF-type NAD/FAD binding fold domain-containing protein</fullName>
    </recommendedName>
</protein>
<proteinExistence type="predicted"/>
<feature type="non-terminal residue" evidence="2">
    <location>
        <position position="117"/>
    </location>
</feature>
<reference evidence="2" key="1">
    <citation type="submission" date="2021-02" db="EMBL/GenBank/DDBJ databases">
        <authorList>
            <person name="Dougan E. K."/>
            <person name="Rhodes N."/>
            <person name="Thang M."/>
            <person name="Chan C."/>
        </authorList>
    </citation>
    <scope>NUCLEOTIDE SEQUENCE</scope>
</reference>
<dbReference type="PANTHER" id="PTHR10953">
    <property type="entry name" value="UBIQUITIN-ACTIVATING ENZYME E1"/>
    <property type="match status" value="1"/>
</dbReference>
<accession>A0A813IQ53</accession>
<dbReference type="InterPro" id="IPR045886">
    <property type="entry name" value="ThiF/MoeB/HesA"/>
</dbReference>
<dbReference type="SUPFAM" id="SSF69572">
    <property type="entry name" value="Activating enzymes of the ubiquitin-like proteins"/>
    <property type="match status" value="1"/>
</dbReference>
<feature type="domain" description="THIF-type NAD/FAD binding fold" evidence="1">
    <location>
        <begin position="10"/>
        <end position="98"/>
    </location>
</feature>
<dbReference type="Gene3D" id="3.40.50.720">
    <property type="entry name" value="NAD(P)-binding Rossmann-like Domain"/>
    <property type="match status" value="1"/>
</dbReference>
<name>A0A813IQ53_POLGL</name>
<comment type="caution">
    <text evidence="2">The sequence shown here is derived from an EMBL/GenBank/DDBJ whole genome shotgun (WGS) entry which is preliminary data.</text>
</comment>
<dbReference type="InterPro" id="IPR035985">
    <property type="entry name" value="Ubiquitin-activating_enz"/>
</dbReference>
<evidence type="ECO:0000259" key="1">
    <source>
        <dbReference type="Pfam" id="PF00899"/>
    </source>
</evidence>